<dbReference type="Gene3D" id="3.40.50.300">
    <property type="entry name" value="P-loop containing nucleotide triphosphate hydrolases"/>
    <property type="match status" value="2"/>
</dbReference>
<evidence type="ECO:0000313" key="4">
    <source>
        <dbReference type="Proteomes" id="UP000531216"/>
    </source>
</evidence>
<evidence type="ECO:0000256" key="1">
    <source>
        <dbReference type="SAM" id="Coils"/>
    </source>
</evidence>
<dbReference type="SUPFAM" id="SSF52540">
    <property type="entry name" value="P-loop containing nucleoside triphosphate hydrolases"/>
    <property type="match status" value="1"/>
</dbReference>
<proteinExistence type="predicted"/>
<feature type="domain" description="Rad50/SbcC-type AAA" evidence="2">
    <location>
        <begin position="5"/>
        <end position="282"/>
    </location>
</feature>
<protein>
    <submittedName>
        <fullName evidence="3">DNA repair exonuclease SbcCD ATPase subunit</fullName>
    </submittedName>
</protein>
<dbReference type="EMBL" id="JACIDO010000001">
    <property type="protein sequence ID" value="MBB3934535.1"/>
    <property type="molecule type" value="Genomic_DNA"/>
</dbReference>
<dbReference type="Proteomes" id="UP000531216">
    <property type="component" value="Unassembled WGS sequence"/>
</dbReference>
<dbReference type="Pfam" id="PF13476">
    <property type="entry name" value="AAA_23"/>
    <property type="match status" value="1"/>
</dbReference>
<feature type="coiled-coil region" evidence="1">
    <location>
        <begin position="670"/>
        <end position="730"/>
    </location>
</feature>
<evidence type="ECO:0000313" key="3">
    <source>
        <dbReference type="EMBL" id="MBB3934535.1"/>
    </source>
</evidence>
<feature type="coiled-coil region" evidence="1">
    <location>
        <begin position="204"/>
        <end position="288"/>
    </location>
</feature>
<reference evidence="3 4" key="1">
    <citation type="submission" date="2020-08" db="EMBL/GenBank/DDBJ databases">
        <title>Genomic Encyclopedia of Type Strains, Phase IV (KMG-IV): sequencing the most valuable type-strain genomes for metagenomic binning, comparative biology and taxonomic classification.</title>
        <authorList>
            <person name="Goeker M."/>
        </authorList>
    </citation>
    <scope>NUCLEOTIDE SEQUENCE [LARGE SCALE GENOMIC DNA]</scope>
    <source>
        <strain evidence="3 4">DSM 25024</strain>
    </source>
</reference>
<dbReference type="PANTHER" id="PTHR41259">
    <property type="entry name" value="DOUBLE-STRAND BREAK REPAIR RAD50 ATPASE, PUTATIVE-RELATED"/>
    <property type="match status" value="1"/>
</dbReference>
<dbReference type="GO" id="GO:0006302">
    <property type="term" value="P:double-strand break repair"/>
    <property type="evidence" value="ECO:0007669"/>
    <property type="project" value="InterPro"/>
</dbReference>
<dbReference type="InterPro" id="IPR038729">
    <property type="entry name" value="Rad50/SbcC_AAA"/>
</dbReference>
<gene>
    <name evidence="3" type="ORF">GGR05_000646</name>
</gene>
<dbReference type="RefSeq" id="WP_090958164.1">
    <property type="nucleotide sequence ID" value="NZ_FOOA01000001.1"/>
</dbReference>
<evidence type="ECO:0000259" key="2">
    <source>
        <dbReference type="Pfam" id="PF13476"/>
    </source>
</evidence>
<dbReference type="InterPro" id="IPR027417">
    <property type="entry name" value="P-loop_NTPase"/>
</dbReference>
<organism evidence="3 4">
    <name type="scientific">Aureimonas phyllosphaerae</name>
    <dbReference type="NCBI Taxonomy" id="1166078"/>
    <lineage>
        <taxon>Bacteria</taxon>
        <taxon>Pseudomonadati</taxon>
        <taxon>Pseudomonadota</taxon>
        <taxon>Alphaproteobacteria</taxon>
        <taxon>Hyphomicrobiales</taxon>
        <taxon>Aurantimonadaceae</taxon>
        <taxon>Aureimonas</taxon>
    </lineage>
</organism>
<dbReference type="PANTHER" id="PTHR41259:SF1">
    <property type="entry name" value="DOUBLE-STRAND BREAK REPAIR RAD50 ATPASE, PUTATIVE-RELATED"/>
    <property type="match status" value="1"/>
</dbReference>
<comment type="caution">
    <text evidence="3">The sequence shown here is derived from an EMBL/GenBank/DDBJ whole genome shotgun (WGS) entry which is preliminary data.</text>
</comment>
<dbReference type="GO" id="GO:0004527">
    <property type="term" value="F:exonuclease activity"/>
    <property type="evidence" value="ECO:0007669"/>
    <property type="project" value="UniProtKB-KW"/>
</dbReference>
<dbReference type="OrthoDB" id="7069379at2"/>
<sequence>MYLRSLTLREFAGVSQLTLDRFEDGLNVVVGDNEAGKSTVLTALRAAFFQKHRSSGEATRALVPYGRQVRPEIEIGFSLGGTEYELRKAFLQKPEAELSWHGGRLQGDAVEERLAELLRFTHSGARKPKEGDFVGTFGLLWVDQGRSTEGLDLGAGRDAVTASLEGEVSQVLGGERGRALLAAARARQERFFTETLRAKAGSPLREAEERLERAREDLSQRRAALAEYRSKLQRLSDRRSVLRSYEKDEALAQAASALARAEADQRQLGDLRRDCNEAERELKHALSLRDHAGERLRRREALLAAAAKATGQEREEEARLAEHRDAVERERRHVAELEGTLAAARDALATAEAEAEAARLADERTRLRDQIARLEAQVAEGRRLASQLEAVSRAGDARAPTRRDLGELEETERACREAEIRLSATSPTVTFAPDEAGAAVLVDGMPLANHEARVVSKPTSFEIPGFGRVTIEPGGGSAALAEEAARSRHRLESRLRALGLASVEAARRALRDAEERATETKRLRDLLAARLPSGLEAADAELRALRAADERLPTVFDPSPAAVDLDAVRALAQAARERRAQVEGALDAARRDLRNAETDLVGREAGAAHRRAEAERLAREAEEAEAGRPIAALREDLAATELERAAREAVLDARRRALDAGDPETVERTVAARRRARDEIERTLNALRSEIASLEGELRVQGASALDEDIARLEDEIEAAERLRSRLALEAEASRLLHQTLLQAQREAHESWLAPIKAHVTPYLRLIHPDADIALDDATLELTGLRRRGVDEDFRRLSAGAREQVAVVTRLALADVIKKGGHPATVILDDALVNTDERRLERMHHVLRKAAEGLQVIILTCRERDFRDIGAPIFRL</sequence>
<feature type="coiled-coil region" evidence="1">
    <location>
        <begin position="320"/>
        <end position="391"/>
    </location>
</feature>
<feature type="coiled-coil region" evidence="1">
    <location>
        <begin position="572"/>
        <end position="599"/>
    </location>
</feature>
<name>A0A7W6BQT3_9HYPH</name>
<accession>A0A7W6BQT3</accession>
<dbReference type="GO" id="GO:0016887">
    <property type="term" value="F:ATP hydrolysis activity"/>
    <property type="evidence" value="ECO:0007669"/>
    <property type="project" value="InterPro"/>
</dbReference>
<keyword evidence="1" id="KW-0175">Coiled coil</keyword>
<keyword evidence="3" id="KW-0378">Hydrolase</keyword>
<dbReference type="AlphaFoldDB" id="A0A7W6BQT3"/>
<keyword evidence="3" id="KW-0269">Exonuclease</keyword>
<keyword evidence="3" id="KW-0540">Nuclease</keyword>
<feature type="coiled-coil region" evidence="1">
    <location>
        <begin position="503"/>
        <end position="530"/>
    </location>
</feature>
<keyword evidence="4" id="KW-1185">Reference proteome</keyword>